<dbReference type="PROSITE" id="PS50011">
    <property type="entry name" value="PROTEIN_KINASE_DOM"/>
    <property type="match status" value="1"/>
</dbReference>
<dbReference type="PaxDb" id="4565-Traes_7AL_31409DD5F.2"/>
<keyword evidence="2" id="KW-0677">Repeat</keyword>
<dbReference type="Gene3D" id="3.30.200.20">
    <property type="entry name" value="Phosphorylase Kinase, domain 1"/>
    <property type="match status" value="1"/>
</dbReference>
<organism evidence="8">
    <name type="scientific">Triticum aestivum</name>
    <name type="common">Wheat</name>
    <dbReference type="NCBI Taxonomy" id="4565"/>
    <lineage>
        <taxon>Eukaryota</taxon>
        <taxon>Viridiplantae</taxon>
        <taxon>Streptophyta</taxon>
        <taxon>Embryophyta</taxon>
        <taxon>Tracheophyta</taxon>
        <taxon>Spermatophyta</taxon>
        <taxon>Magnoliopsida</taxon>
        <taxon>Liliopsida</taxon>
        <taxon>Poales</taxon>
        <taxon>Poaceae</taxon>
        <taxon>BOP clade</taxon>
        <taxon>Pooideae</taxon>
        <taxon>Triticodae</taxon>
        <taxon>Triticeae</taxon>
        <taxon>Triticinae</taxon>
        <taxon>Triticum</taxon>
    </lineage>
</organism>
<dbReference type="CDD" id="cd14066">
    <property type="entry name" value="STKc_IRAK"/>
    <property type="match status" value="1"/>
</dbReference>
<dbReference type="FunFam" id="3.30.200.20:FF:000225">
    <property type="entry name" value="cold-responsive protein kinase 1"/>
    <property type="match status" value="1"/>
</dbReference>
<dbReference type="Proteomes" id="UP000019116">
    <property type="component" value="Chromosome 6B"/>
</dbReference>
<evidence type="ECO:0000256" key="6">
    <source>
        <dbReference type="SAM" id="MobiDB-lite"/>
    </source>
</evidence>
<dbReference type="Gramene" id="TraesCS6B03G1206900.1">
    <property type="protein sequence ID" value="TraesCS6B03G1206900.1.CDS"/>
    <property type="gene ID" value="TraesCS6B03G1206900"/>
</dbReference>
<dbReference type="OMA" id="TEYEYKR"/>
<dbReference type="FunFam" id="1.10.510.10:FF:000368">
    <property type="entry name" value="cold-responsive protein kinase 1"/>
    <property type="match status" value="1"/>
</dbReference>
<dbReference type="SUPFAM" id="SSF52047">
    <property type="entry name" value="RNI-like"/>
    <property type="match status" value="1"/>
</dbReference>
<dbReference type="SMART" id="SM00220">
    <property type="entry name" value="S_TKc"/>
    <property type="match status" value="1"/>
</dbReference>
<feature type="region of interest" description="Disordered" evidence="6">
    <location>
        <begin position="244"/>
        <end position="280"/>
    </location>
</feature>
<evidence type="ECO:0000313" key="8">
    <source>
        <dbReference type="EnsemblPlants" id="TraesCS6B02G431300.1"/>
    </source>
</evidence>
<evidence type="ECO:0000256" key="2">
    <source>
        <dbReference type="ARBA" id="ARBA00022737"/>
    </source>
</evidence>
<dbReference type="OrthoDB" id="4062651at2759"/>
<dbReference type="InterPro" id="IPR001245">
    <property type="entry name" value="Ser-Thr/Tyr_kinase_cat_dom"/>
</dbReference>
<reference evidence="8" key="1">
    <citation type="submission" date="2018-08" db="EMBL/GenBank/DDBJ databases">
        <authorList>
            <person name="Rossello M."/>
        </authorList>
    </citation>
    <scope>NUCLEOTIDE SEQUENCE [LARGE SCALE GENOMIC DNA]</scope>
    <source>
        <strain evidence="8">cv. Chinese Spring</strain>
    </source>
</reference>
<dbReference type="GO" id="GO:0004672">
    <property type="term" value="F:protein kinase activity"/>
    <property type="evidence" value="ECO:0007669"/>
    <property type="project" value="InterPro"/>
</dbReference>
<dbReference type="PROSITE" id="PS00108">
    <property type="entry name" value="PROTEIN_KINASE_ST"/>
    <property type="match status" value="1"/>
</dbReference>
<keyword evidence="4" id="KW-0418">Kinase</keyword>
<keyword evidence="9" id="KW-1185">Reference proteome</keyword>
<dbReference type="Gene3D" id="1.10.510.10">
    <property type="entry name" value="Transferase(Phosphotransferase) domain 1"/>
    <property type="match status" value="1"/>
</dbReference>
<dbReference type="AlphaFoldDB" id="A0A3B6PUY4"/>
<dbReference type="EnsemblPlants" id="TraesCS6B02G431300.1">
    <property type="protein sequence ID" value="TraesCS6B02G431300.1"/>
    <property type="gene ID" value="TraesCS6B02G431300"/>
</dbReference>
<evidence type="ECO:0000256" key="1">
    <source>
        <dbReference type="ARBA" id="ARBA00022679"/>
    </source>
</evidence>
<sequence length="665" mass="73007">MKYLGSILHKLNNLKSIILASACSCPVNTSSVSISCVGLSNVSPALAHLVRLELLPRICIFPSLPNWFKTLDKLFTLKIAIRELSNSDIDIVKGLPALAAFSLCIQTAPAERIVFGKAGFSALKYFKLRCSKLLLKFEADAMPNLQKLKLVFNVQEVQQHGAGAICIEHLAGLKEISAKIGGAGAAGTESALRISVSNDPKNPKINGQLVNWNFCADEDGIIAAPDRAALIMEERGEILEENTEYEYKREDGDRQPDSGISTLLEPSVPFPERPTDRPHGQRLLSAWSRARHTLKAVPRTLKAGNEGHGVGSVKLFSYKELDRATARFHQSNKIGEGGYGPVYKGTLKDGTAVAVKVLSLQSRQGAKEFLSELMAISDISHENLVKLYGCCVEGSHRILVYNYLENNSLAQTLLGSQRSSIQFNWRTRVNICIGVAQGLAYLHDGIRPHVVHRDIKASNILLDKDLTPKISDFGLTRLLPSGVAHISTRVAGTRGYLAPEYAIRGQVTRKLDVYSFGVLLIEIVSGRCNTDTRLSYEDQILLVKTWEYYDQGQLDKIIDSSLGDDLDVDEACRFLKVGLLCTKNVTKRRPDMSTVTRMLRGEEDMESQEIIKPDVIRDIMDLKLRSKATSSSLLTSAVGQSSPSSSSMGNTTRASSTFTATSDRP</sequence>
<evidence type="ECO:0000259" key="7">
    <source>
        <dbReference type="PROSITE" id="PS50011"/>
    </source>
</evidence>
<feature type="domain" description="Protein kinase" evidence="7">
    <location>
        <begin position="328"/>
        <end position="592"/>
    </location>
</feature>
<accession>A0A3B6PUY4</accession>
<dbReference type="SUPFAM" id="SSF56112">
    <property type="entry name" value="Protein kinase-like (PK-like)"/>
    <property type="match status" value="1"/>
</dbReference>
<dbReference type="Pfam" id="PF23598">
    <property type="entry name" value="LRR_14"/>
    <property type="match status" value="1"/>
</dbReference>
<evidence type="ECO:0000256" key="3">
    <source>
        <dbReference type="ARBA" id="ARBA00022741"/>
    </source>
</evidence>
<reference evidence="8" key="2">
    <citation type="submission" date="2018-10" db="UniProtKB">
        <authorList>
            <consortium name="EnsemblPlants"/>
        </authorList>
    </citation>
    <scope>IDENTIFICATION</scope>
</reference>
<dbReference type="InterPro" id="IPR011009">
    <property type="entry name" value="Kinase-like_dom_sf"/>
</dbReference>
<keyword evidence="1" id="KW-0808">Transferase</keyword>
<dbReference type="Pfam" id="PF07714">
    <property type="entry name" value="PK_Tyr_Ser-Thr"/>
    <property type="match status" value="1"/>
</dbReference>
<dbReference type="InterPro" id="IPR008271">
    <property type="entry name" value="Ser/Thr_kinase_AS"/>
</dbReference>
<keyword evidence="5" id="KW-0067">ATP-binding</keyword>
<dbReference type="SMR" id="A0A3B6PUY4"/>
<evidence type="ECO:0000256" key="4">
    <source>
        <dbReference type="ARBA" id="ARBA00022777"/>
    </source>
</evidence>
<dbReference type="PANTHER" id="PTHR47973">
    <property type="entry name" value="CYSTEINE-RICH RECEPTOR-LIKE PROTEIN KINASE 3"/>
    <property type="match status" value="1"/>
</dbReference>
<dbReference type="InterPro" id="IPR055414">
    <property type="entry name" value="LRR_R13L4/SHOC2-like"/>
</dbReference>
<dbReference type="GO" id="GO:0005524">
    <property type="term" value="F:ATP binding"/>
    <property type="evidence" value="ECO:0007669"/>
    <property type="project" value="UniProtKB-KW"/>
</dbReference>
<name>A0A3B6PUY4_WHEAT</name>
<feature type="compositionally biased region" description="Basic and acidic residues" evidence="6">
    <location>
        <begin position="245"/>
        <end position="256"/>
    </location>
</feature>
<dbReference type="STRING" id="4565.A0A3B6PUY4"/>
<dbReference type="InterPro" id="IPR000719">
    <property type="entry name" value="Prot_kinase_dom"/>
</dbReference>
<evidence type="ECO:0000256" key="5">
    <source>
        <dbReference type="ARBA" id="ARBA00022840"/>
    </source>
</evidence>
<feature type="region of interest" description="Disordered" evidence="6">
    <location>
        <begin position="629"/>
        <end position="665"/>
    </location>
</feature>
<proteinExistence type="predicted"/>
<protein>
    <recommendedName>
        <fullName evidence="7">Protein kinase domain-containing protein</fullName>
    </recommendedName>
</protein>
<keyword evidence="3" id="KW-0547">Nucleotide-binding</keyword>
<dbReference type="InterPro" id="IPR052059">
    <property type="entry name" value="CR_Ser/Thr_kinase"/>
</dbReference>
<evidence type="ECO:0000313" key="9">
    <source>
        <dbReference type="Proteomes" id="UP000019116"/>
    </source>
</evidence>
<dbReference type="Gramene" id="TraesCS6B02G431300.1">
    <property type="protein sequence ID" value="TraesCS6B02G431300.1"/>
    <property type="gene ID" value="TraesCS6B02G431300"/>
</dbReference>